<dbReference type="AlphaFoldDB" id="A0A0F6MNB3"/>
<sequence>MKDFNYKDGTSILEIFKDHKAGYYPIHGTWAGEKFIGIELKQTINFWRELWSEEWQDWFRFSESVNTLIIHFGDDAPVTLIASYHFSEEEPEVIFDICDSLLWSNIEQDNE</sequence>
<comment type="caution">
    <text evidence="1">The sequence shown here is derived from an EMBL/GenBank/DDBJ whole genome shotgun (WGS) entry which is preliminary data.</text>
</comment>
<dbReference type="HOGENOM" id="CLU_2157250_0_0_12"/>
<dbReference type="Proteomes" id="UP000011701">
    <property type="component" value="Chromosome"/>
</dbReference>
<reference evidence="1" key="1">
    <citation type="submission" date="2012-01" db="EMBL/GenBank/DDBJ databases">
        <title>The Genome Sequence of Treponema denticola OTK.</title>
        <authorList>
            <consortium name="The Broad Institute Genome Sequencing Platform"/>
            <person name="Earl A."/>
            <person name="Ward D."/>
            <person name="Feldgarden M."/>
            <person name="Gevers D."/>
            <person name="Blanton J.M."/>
            <person name="Fenno C.J."/>
            <person name="Baranova O.V."/>
            <person name="Mathney J."/>
            <person name="Dewhirst F.E."/>
            <person name="Izard J."/>
            <person name="Young S.K."/>
            <person name="Zeng Q."/>
            <person name="Gargeya S."/>
            <person name="Fitzgerald M."/>
            <person name="Haas B."/>
            <person name="Abouelleil A."/>
            <person name="Alvarado L."/>
            <person name="Arachchi H.M."/>
            <person name="Berlin A."/>
            <person name="Chapman S.B."/>
            <person name="Gearin G."/>
            <person name="Goldberg J."/>
            <person name="Griggs A."/>
            <person name="Gujja S."/>
            <person name="Hansen M."/>
            <person name="Heiman D."/>
            <person name="Howarth C."/>
            <person name="Larimer J."/>
            <person name="Lui A."/>
            <person name="MacDonald P.J.P."/>
            <person name="McCowen C."/>
            <person name="Montmayeur A."/>
            <person name="Murphy C."/>
            <person name="Neiman D."/>
            <person name="Pearson M."/>
            <person name="Priest M."/>
            <person name="Roberts A."/>
            <person name="Saif S."/>
            <person name="Shea T."/>
            <person name="Sisk P."/>
            <person name="Stolte C."/>
            <person name="Sykes S."/>
            <person name="Wortman J."/>
            <person name="Nusbaum C."/>
            <person name="Birren B."/>
        </authorList>
    </citation>
    <scope>NUCLEOTIDE SEQUENCE [LARGE SCALE GENOMIC DNA]</scope>
    <source>
        <strain evidence="1">OTK</strain>
    </source>
</reference>
<protein>
    <submittedName>
        <fullName evidence="1">Uncharacterized protein</fullName>
    </submittedName>
</protein>
<organism evidence="1">
    <name type="scientific">Treponema denticola OTK</name>
    <dbReference type="NCBI Taxonomy" id="999434"/>
    <lineage>
        <taxon>Bacteria</taxon>
        <taxon>Pseudomonadati</taxon>
        <taxon>Spirochaetota</taxon>
        <taxon>Spirochaetia</taxon>
        <taxon>Spirochaetales</taxon>
        <taxon>Treponemataceae</taxon>
        <taxon>Treponema</taxon>
    </lineage>
</organism>
<proteinExistence type="predicted"/>
<evidence type="ECO:0000313" key="1">
    <source>
        <dbReference type="EMBL" id="EMB20693.1"/>
    </source>
</evidence>
<dbReference type="RefSeq" id="WP_002693191.1">
    <property type="nucleotide sequence ID" value="NZ_CM001797.1"/>
</dbReference>
<dbReference type="EMBL" id="AGDY01000009">
    <property type="protein sequence ID" value="EMB20693.1"/>
    <property type="molecule type" value="Genomic_DNA"/>
</dbReference>
<accession>A0A0F6MNB3</accession>
<name>A0A0F6MNB3_TREDN</name>
<gene>
    <name evidence="1" type="ORF">HMPREF9723_02153</name>
</gene>